<evidence type="ECO:0000313" key="4">
    <source>
        <dbReference type="Proteomes" id="UP001333110"/>
    </source>
</evidence>
<sequence>MSSQFLQENAVGNCVKGFTKVQDCLPRDSVNQSPKQAKSALQKSKPAECYRNVDRLRRRTPKTAEVRARLFTVGRGGGTRDNRPKLKYERFRLEVRKNFSAMRLVKQWKRLHREVVQSPCLEAFTTQLDETLSNLEEYTDDKRSYKTQGFDTGSLTLFQVKFSPLPGGVGGWNAIQERSYIVINEGKTGTSPRTFAFRNKSCDRPLSAKKMKLAGFKQTSEGRGRLDREGEENLKNSNNSKY</sequence>
<keyword evidence="1" id="KW-0175">Coiled coil</keyword>
<gene>
    <name evidence="3" type="ORF">QYF61_026545</name>
</gene>
<feature type="region of interest" description="Disordered" evidence="2">
    <location>
        <begin position="213"/>
        <end position="242"/>
    </location>
</feature>
<accession>A0AAN7NWI4</accession>
<name>A0AAN7NWI4_MYCAM</name>
<organism evidence="3 4">
    <name type="scientific">Mycteria americana</name>
    <name type="common">Wood stork</name>
    <dbReference type="NCBI Taxonomy" id="33587"/>
    <lineage>
        <taxon>Eukaryota</taxon>
        <taxon>Metazoa</taxon>
        <taxon>Chordata</taxon>
        <taxon>Craniata</taxon>
        <taxon>Vertebrata</taxon>
        <taxon>Euteleostomi</taxon>
        <taxon>Archelosauria</taxon>
        <taxon>Archosauria</taxon>
        <taxon>Dinosauria</taxon>
        <taxon>Saurischia</taxon>
        <taxon>Theropoda</taxon>
        <taxon>Coelurosauria</taxon>
        <taxon>Aves</taxon>
        <taxon>Neognathae</taxon>
        <taxon>Neoaves</taxon>
        <taxon>Aequornithes</taxon>
        <taxon>Ciconiiformes</taxon>
        <taxon>Ciconiidae</taxon>
        <taxon>Mycteria</taxon>
    </lineage>
</organism>
<protein>
    <submittedName>
        <fullName evidence="3">Uncharacterized protein</fullName>
    </submittedName>
</protein>
<evidence type="ECO:0000256" key="2">
    <source>
        <dbReference type="SAM" id="MobiDB-lite"/>
    </source>
</evidence>
<dbReference type="Proteomes" id="UP001333110">
    <property type="component" value="Unassembled WGS sequence"/>
</dbReference>
<dbReference type="AlphaFoldDB" id="A0AAN7NWI4"/>
<evidence type="ECO:0000256" key="1">
    <source>
        <dbReference type="SAM" id="Coils"/>
    </source>
</evidence>
<keyword evidence="4" id="KW-1185">Reference proteome</keyword>
<proteinExistence type="predicted"/>
<feature type="compositionally biased region" description="Basic and acidic residues" evidence="2">
    <location>
        <begin position="220"/>
        <end position="234"/>
    </location>
</feature>
<comment type="caution">
    <text evidence="3">The sequence shown here is derived from an EMBL/GenBank/DDBJ whole genome shotgun (WGS) entry which is preliminary data.</text>
</comment>
<dbReference type="EMBL" id="JAUNZN010000001">
    <property type="protein sequence ID" value="KAK4832902.1"/>
    <property type="molecule type" value="Genomic_DNA"/>
</dbReference>
<evidence type="ECO:0000313" key="3">
    <source>
        <dbReference type="EMBL" id="KAK4832902.1"/>
    </source>
</evidence>
<reference evidence="3 4" key="1">
    <citation type="journal article" date="2023" name="J. Hered.">
        <title>Chromosome-level genome of the wood stork (Mycteria americana) provides insight into avian chromosome evolution.</title>
        <authorList>
            <person name="Flamio R. Jr."/>
            <person name="Ramstad K.M."/>
        </authorList>
    </citation>
    <scope>NUCLEOTIDE SEQUENCE [LARGE SCALE GENOMIC DNA]</scope>
    <source>
        <strain evidence="3">JAX WOST 10</strain>
    </source>
</reference>
<feature type="coiled-coil region" evidence="1">
    <location>
        <begin position="121"/>
        <end position="148"/>
    </location>
</feature>